<dbReference type="EMBL" id="JAPKMY010000003">
    <property type="protein sequence ID" value="MCX5467780.1"/>
    <property type="molecule type" value="Genomic_DNA"/>
</dbReference>
<evidence type="ECO:0000256" key="1">
    <source>
        <dbReference type="SAM" id="SignalP"/>
    </source>
</evidence>
<reference evidence="2" key="1">
    <citation type="submission" date="2022-11" db="EMBL/GenBank/DDBJ databases">
        <title>Biodiversity and phylogenetic relationships of bacteria.</title>
        <authorList>
            <person name="Machado R.A.R."/>
            <person name="Bhat A."/>
            <person name="Loulou A."/>
            <person name="Kallel S."/>
        </authorList>
    </citation>
    <scope>NUCLEOTIDE SEQUENCE</scope>
    <source>
        <strain evidence="2">A-IN1</strain>
    </source>
</reference>
<name>A0A9X3DTD7_9GAMM</name>
<keyword evidence="1" id="KW-0732">Signal</keyword>
<dbReference type="Proteomes" id="UP001146019">
    <property type="component" value="Unassembled WGS sequence"/>
</dbReference>
<protein>
    <recommendedName>
        <fullName evidence="4">DUF3298 domain-containing protein</fullName>
    </recommendedName>
</protein>
<accession>A0A9X3DTD7</accession>
<feature type="signal peptide" evidence="1">
    <location>
        <begin position="1"/>
        <end position="20"/>
    </location>
</feature>
<dbReference type="AlphaFoldDB" id="A0A9X3DTD7"/>
<gene>
    <name evidence="2" type="ORF">OSH00_08470</name>
</gene>
<dbReference type="RefSeq" id="WP_266130047.1">
    <property type="nucleotide sequence ID" value="NZ_JAPKMY010000003.1"/>
</dbReference>
<organism evidence="2 3">
    <name type="scientific">Acinetobacter nematophilus</name>
    <dbReference type="NCBI Taxonomy" id="2994642"/>
    <lineage>
        <taxon>Bacteria</taxon>
        <taxon>Pseudomonadati</taxon>
        <taxon>Pseudomonadota</taxon>
        <taxon>Gammaproteobacteria</taxon>
        <taxon>Moraxellales</taxon>
        <taxon>Moraxellaceae</taxon>
        <taxon>Acinetobacter</taxon>
    </lineage>
</organism>
<evidence type="ECO:0000313" key="2">
    <source>
        <dbReference type="EMBL" id="MCX5467780.1"/>
    </source>
</evidence>
<sequence length="208" mass="23942">MKIKTTLSLVILLLSCVASAETIMFKTQTIPSKYTNFSGTIPFIQGKGFEKINQQIKHELLADDATRIDFSAESLYQDQNYLSIQIHLEIEGGRSYYREKYYVIDLKNKQFVNLPQILKKYQLSASQISNEIAKQLDPCVEEQKSAITENCDSADLQYLYRDYAEDRKIIDLEKADGFYLNKDILGISFDTGPFSVPFEYNIKTKQLN</sequence>
<proteinExistence type="predicted"/>
<feature type="chain" id="PRO_5040742533" description="DUF3298 domain-containing protein" evidence="1">
    <location>
        <begin position="21"/>
        <end position="208"/>
    </location>
</feature>
<keyword evidence="3" id="KW-1185">Reference proteome</keyword>
<evidence type="ECO:0000313" key="3">
    <source>
        <dbReference type="Proteomes" id="UP001146019"/>
    </source>
</evidence>
<dbReference type="PROSITE" id="PS51257">
    <property type="entry name" value="PROKAR_LIPOPROTEIN"/>
    <property type="match status" value="1"/>
</dbReference>
<comment type="caution">
    <text evidence="2">The sequence shown here is derived from an EMBL/GenBank/DDBJ whole genome shotgun (WGS) entry which is preliminary data.</text>
</comment>
<evidence type="ECO:0008006" key="4">
    <source>
        <dbReference type="Google" id="ProtNLM"/>
    </source>
</evidence>